<feature type="transmembrane region" description="Helical" evidence="1">
    <location>
        <begin position="241"/>
        <end position="262"/>
    </location>
</feature>
<keyword evidence="1" id="KW-0472">Membrane</keyword>
<reference evidence="3" key="1">
    <citation type="submission" date="2022-11" db="UniProtKB">
        <authorList>
            <consortium name="WormBaseParasite"/>
        </authorList>
    </citation>
    <scope>IDENTIFICATION</scope>
</reference>
<dbReference type="Gene3D" id="1.20.1070.10">
    <property type="entry name" value="Rhodopsin 7-helix transmembrane proteins"/>
    <property type="match status" value="1"/>
</dbReference>
<dbReference type="InterPro" id="IPR047130">
    <property type="entry name" value="7TM_GPCR_Srsx_nematod"/>
</dbReference>
<dbReference type="SUPFAM" id="SSF81321">
    <property type="entry name" value="Family A G protein-coupled receptor-like"/>
    <property type="match status" value="1"/>
</dbReference>
<keyword evidence="1" id="KW-0812">Transmembrane</keyword>
<feature type="transmembrane region" description="Helical" evidence="1">
    <location>
        <begin position="20"/>
        <end position="42"/>
    </location>
</feature>
<dbReference type="PANTHER" id="PTHR23360">
    <property type="entry name" value="G-PROTEIN COUPLED RECEPTORS FAMILY 1 PROFILE DOMAIN-CONTAINING PROTEIN-RELATED"/>
    <property type="match status" value="1"/>
</dbReference>
<feature type="transmembrane region" description="Helical" evidence="1">
    <location>
        <begin position="274"/>
        <end position="293"/>
    </location>
</feature>
<feature type="transmembrane region" description="Helical" evidence="1">
    <location>
        <begin position="54"/>
        <end position="74"/>
    </location>
</feature>
<accession>A0A914R160</accession>
<dbReference type="Proteomes" id="UP000887578">
    <property type="component" value="Unplaced"/>
</dbReference>
<name>A0A914R160_9BILA</name>
<dbReference type="InterPro" id="IPR019424">
    <property type="entry name" value="7TM_GPCR_Srsx"/>
</dbReference>
<evidence type="ECO:0000256" key="1">
    <source>
        <dbReference type="SAM" id="Phobius"/>
    </source>
</evidence>
<evidence type="ECO:0000313" key="3">
    <source>
        <dbReference type="WBParaSite" id="PDA_v2.g5143.t1"/>
    </source>
</evidence>
<dbReference type="AlphaFoldDB" id="A0A914R160"/>
<feature type="transmembrane region" description="Helical" evidence="1">
    <location>
        <begin position="150"/>
        <end position="171"/>
    </location>
</feature>
<feature type="transmembrane region" description="Helical" evidence="1">
    <location>
        <begin position="198"/>
        <end position="220"/>
    </location>
</feature>
<dbReference type="Pfam" id="PF10320">
    <property type="entry name" value="7TM_GPCR_Srsx"/>
    <property type="match status" value="1"/>
</dbReference>
<keyword evidence="1" id="KW-1133">Transmembrane helix</keyword>
<sequence>MSSLPRLTLYDTTKQFIPVYWTYCGIGLFAFIANLFIVFIYLSSAQLRSRFTLFIGLAIAEGINGAAFLMAAGFKRTIRIARLLMEDSFRTMYSYPRTLRSDCALQFENSLFVIGNQGPAMLSLALGIERFCAIRFPTTYRHFKEKMFHVLLILSAVICITSLCVALYIGLVIEKDLLASLPCTLSNAFGFTYTTFNYFFTAFGHTAGFILNFAAFWIIQNFKNIGRNSQVIAKEIEQIRLMNFVSICSVIMVVIPNMFLYVTRFNFFTLDYVILGWLNCAFVSRSAFSLHLLGFRSPRFRQRVSEVG</sequence>
<evidence type="ECO:0000313" key="2">
    <source>
        <dbReference type="Proteomes" id="UP000887578"/>
    </source>
</evidence>
<keyword evidence="2" id="KW-1185">Reference proteome</keyword>
<dbReference type="WBParaSite" id="PDA_v2.g5143.t1">
    <property type="protein sequence ID" value="PDA_v2.g5143.t1"/>
    <property type="gene ID" value="PDA_v2.g5143"/>
</dbReference>
<protein>
    <submittedName>
        <fullName evidence="3">Uncharacterized protein</fullName>
    </submittedName>
</protein>
<organism evidence="2 3">
    <name type="scientific">Panagrolaimus davidi</name>
    <dbReference type="NCBI Taxonomy" id="227884"/>
    <lineage>
        <taxon>Eukaryota</taxon>
        <taxon>Metazoa</taxon>
        <taxon>Ecdysozoa</taxon>
        <taxon>Nematoda</taxon>
        <taxon>Chromadorea</taxon>
        <taxon>Rhabditida</taxon>
        <taxon>Tylenchina</taxon>
        <taxon>Panagrolaimomorpha</taxon>
        <taxon>Panagrolaimoidea</taxon>
        <taxon>Panagrolaimidae</taxon>
        <taxon>Panagrolaimus</taxon>
    </lineage>
</organism>
<proteinExistence type="predicted"/>